<evidence type="ECO:0000256" key="3">
    <source>
        <dbReference type="PROSITE-ProRule" id="PRU10007"/>
    </source>
</evidence>
<protein>
    <recommendedName>
        <fullName evidence="5">Aldehyde dehydrogenase domain-containing protein</fullName>
    </recommendedName>
</protein>
<proteinExistence type="inferred from homology"/>
<dbReference type="AlphaFoldDB" id="A0A8K0K2R0"/>
<evidence type="ECO:0000313" key="7">
    <source>
        <dbReference type="Proteomes" id="UP000792457"/>
    </source>
</evidence>
<dbReference type="FunFam" id="3.40.309.10:FF:000003">
    <property type="entry name" value="Aldehyde dehydrogenase"/>
    <property type="match status" value="1"/>
</dbReference>
<reference evidence="6" key="1">
    <citation type="submission" date="2013-04" db="EMBL/GenBank/DDBJ databases">
        <authorList>
            <person name="Qu J."/>
            <person name="Murali S.C."/>
            <person name="Bandaranaike D."/>
            <person name="Bellair M."/>
            <person name="Blankenburg K."/>
            <person name="Chao H."/>
            <person name="Dinh H."/>
            <person name="Doddapaneni H."/>
            <person name="Downs B."/>
            <person name="Dugan-Rocha S."/>
            <person name="Elkadiri S."/>
            <person name="Gnanaolivu R.D."/>
            <person name="Hernandez B."/>
            <person name="Javaid M."/>
            <person name="Jayaseelan J.C."/>
            <person name="Lee S."/>
            <person name="Li M."/>
            <person name="Ming W."/>
            <person name="Munidasa M."/>
            <person name="Muniz J."/>
            <person name="Nguyen L."/>
            <person name="Ongeri F."/>
            <person name="Osuji N."/>
            <person name="Pu L.-L."/>
            <person name="Puazo M."/>
            <person name="Qu C."/>
            <person name="Quiroz J."/>
            <person name="Raj R."/>
            <person name="Weissenberger G."/>
            <person name="Xin Y."/>
            <person name="Zou X."/>
            <person name="Han Y."/>
            <person name="Richards S."/>
            <person name="Worley K."/>
            <person name="Muzny D."/>
            <person name="Gibbs R."/>
        </authorList>
    </citation>
    <scope>NUCLEOTIDE SEQUENCE</scope>
    <source>
        <strain evidence="6">Sampled in the wild</strain>
    </source>
</reference>
<evidence type="ECO:0000256" key="4">
    <source>
        <dbReference type="RuleBase" id="RU003345"/>
    </source>
</evidence>
<evidence type="ECO:0000313" key="6">
    <source>
        <dbReference type="EMBL" id="KAG8227237.1"/>
    </source>
</evidence>
<organism evidence="6 7">
    <name type="scientific">Ladona fulva</name>
    <name type="common">Scarce chaser dragonfly</name>
    <name type="synonym">Libellula fulva</name>
    <dbReference type="NCBI Taxonomy" id="123851"/>
    <lineage>
        <taxon>Eukaryota</taxon>
        <taxon>Metazoa</taxon>
        <taxon>Ecdysozoa</taxon>
        <taxon>Arthropoda</taxon>
        <taxon>Hexapoda</taxon>
        <taxon>Insecta</taxon>
        <taxon>Pterygota</taxon>
        <taxon>Palaeoptera</taxon>
        <taxon>Odonata</taxon>
        <taxon>Epiprocta</taxon>
        <taxon>Anisoptera</taxon>
        <taxon>Libelluloidea</taxon>
        <taxon>Libellulidae</taxon>
        <taxon>Ladona</taxon>
    </lineage>
</organism>
<dbReference type="GO" id="GO:0004029">
    <property type="term" value="F:aldehyde dehydrogenase (NAD+) activity"/>
    <property type="evidence" value="ECO:0007669"/>
    <property type="project" value="TreeGrafter"/>
</dbReference>
<dbReference type="PANTHER" id="PTHR43570:SF16">
    <property type="entry name" value="ALDEHYDE DEHYDROGENASE TYPE III, ISOFORM Q"/>
    <property type="match status" value="1"/>
</dbReference>
<dbReference type="GO" id="GO:0005737">
    <property type="term" value="C:cytoplasm"/>
    <property type="evidence" value="ECO:0007669"/>
    <property type="project" value="TreeGrafter"/>
</dbReference>
<dbReference type="Gene3D" id="3.40.309.10">
    <property type="entry name" value="Aldehyde Dehydrogenase, Chain A, domain 2"/>
    <property type="match status" value="2"/>
</dbReference>
<keyword evidence="2 4" id="KW-0560">Oxidoreductase</keyword>
<reference evidence="6" key="2">
    <citation type="submission" date="2017-10" db="EMBL/GenBank/DDBJ databases">
        <title>Ladona fulva Genome sequencing and assembly.</title>
        <authorList>
            <person name="Murali S."/>
            <person name="Richards S."/>
            <person name="Bandaranaike D."/>
            <person name="Bellair M."/>
            <person name="Blankenburg K."/>
            <person name="Chao H."/>
            <person name="Dinh H."/>
            <person name="Doddapaneni H."/>
            <person name="Dugan-Rocha S."/>
            <person name="Elkadiri S."/>
            <person name="Gnanaolivu R."/>
            <person name="Hernandez B."/>
            <person name="Skinner E."/>
            <person name="Javaid M."/>
            <person name="Lee S."/>
            <person name="Li M."/>
            <person name="Ming W."/>
            <person name="Munidasa M."/>
            <person name="Muniz J."/>
            <person name="Nguyen L."/>
            <person name="Hughes D."/>
            <person name="Osuji N."/>
            <person name="Pu L.-L."/>
            <person name="Puazo M."/>
            <person name="Qu C."/>
            <person name="Quiroz J."/>
            <person name="Raj R."/>
            <person name="Weissenberger G."/>
            <person name="Xin Y."/>
            <person name="Zou X."/>
            <person name="Han Y."/>
            <person name="Worley K."/>
            <person name="Muzny D."/>
            <person name="Gibbs R."/>
        </authorList>
    </citation>
    <scope>NUCLEOTIDE SEQUENCE</scope>
    <source>
        <strain evidence="6">Sampled in the wild</strain>
    </source>
</reference>
<evidence type="ECO:0000259" key="5">
    <source>
        <dbReference type="Pfam" id="PF00171"/>
    </source>
</evidence>
<dbReference type="InterPro" id="IPR016163">
    <property type="entry name" value="Ald_DH_C"/>
</dbReference>
<comment type="similarity">
    <text evidence="1 4">Belongs to the aldehyde dehydrogenase family.</text>
</comment>
<feature type="active site" evidence="3">
    <location>
        <position position="97"/>
    </location>
</feature>
<dbReference type="InterPro" id="IPR029510">
    <property type="entry name" value="Ald_DH_CS_GLU"/>
</dbReference>
<dbReference type="InterPro" id="IPR016162">
    <property type="entry name" value="Ald_DH_N"/>
</dbReference>
<accession>A0A8K0K2R0</accession>
<dbReference type="Pfam" id="PF00171">
    <property type="entry name" value="Aldedh"/>
    <property type="match status" value="1"/>
</dbReference>
<dbReference type="EMBL" id="KZ308316">
    <property type="protein sequence ID" value="KAG8227237.1"/>
    <property type="molecule type" value="Genomic_DNA"/>
</dbReference>
<name>A0A8K0K2R0_LADFU</name>
<dbReference type="InterPro" id="IPR015590">
    <property type="entry name" value="Aldehyde_DH_dom"/>
</dbReference>
<dbReference type="InterPro" id="IPR016161">
    <property type="entry name" value="Ald_DH/histidinol_DH"/>
</dbReference>
<dbReference type="PANTHER" id="PTHR43570">
    <property type="entry name" value="ALDEHYDE DEHYDROGENASE"/>
    <property type="match status" value="1"/>
</dbReference>
<dbReference type="InterPro" id="IPR012394">
    <property type="entry name" value="Aldehyde_DH_NAD(P)"/>
</dbReference>
<comment type="caution">
    <text evidence="6">The sequence shown here is derived from an EMBL/GenBank/DDBJ whole genome shotgun (WGS) entry which is preliminary data.</text>
</comment>
<dbReference type="PROSITE" id="PS00687">
    <property type="entry name" value="ALDEHYDE_DEHYDR_GLU"/>
    <property type="match status" value="1"/>
</dbReference>
<evidence type="ECO:0000256" key="1">
    <source>
        <dbReference type="ARBA" id="ARBA00009986"/>
    </source>
</evidence>
<dbReference type="SUPFAM" id="SSF53720">
    <property type="entry name" value="ALDH-like"/>
    <property type="match status" value="1"/>
</dbReference>
<evidence type="ECO:0000256" key="2">
    <source>
        <dbReference type="ARBA" id="ARBA00023002"/>
    </source>
</evidence>
<sequence length="366" mass="41121">MVLEIDYLKNDLLSTIDNLRDWAKPEKVTYLFEVNNYIGFIIAFSFQECYQVVTGGVSETTALLQQRFDYIFYTGSTAVGKIVRAAANEHLTPVTLELGGKSPVYLDSTADMDKAVRRIMWGKCINAGQTCIAPDYVLCTKEVGDEFVKRSKDILKEWYGENVKDSPDFCRIVSDRHHQRLTRLMKESGRISIGGSSDAGDLFIEPTVLQDVKPSDAIMQEEIFGPILPIVNVDNAYEAIKLINSRSCGISCPSTIAFFSNFLSLENPLTLYVFTKDKAMQALILSQTKSGSACINDTVLQFAEGHRLMKWEKPLAMYIFSESSSTRDQLVSNVSCGGICVNDVIMHIAGKYDMFWKWKFAQFVQV</sequence>
<dbReference type="OrthoDB" id="440325at2759"/>
<keyword evidence="7" id="KW-1185">Reference proteome</keyword>
<feature type="domain" description="Aldehyde dehydrogenase" evidence="5">
    <location>
        <begin position="50"/>
        <end position="251"/>
    </location>
</feature>
<dbReference type="Proteomes" id="UP000792457">
    <property type="component" value="Unassembled WGS sequence"/>
</dbReference>
<dbReference type="Gene3D" id="3.40.605.10">
    <property type="entry name" value="Aldehyde Dehydrogenase, Chain A, domain 1"/>
    <property type="match status" value="1"/>
</dbReference>
<gene>
    <name evidence="6" type="ORF">J437_LFUL003968</name>
</gene>
<dbReference type="GO" id="GO:0006081">
    <property type="term" value="P:aldehyde metabolic process"/>
    <property type="evidence" value="ECO:0007669"/>
    <property type="project" value="InterPro"/>
</dbReference>